<accession>A0A1V9Z409</accession>
<feature type="chain" id="PRO_5013139520" description="Secreted protein" evidence="1">
    <location>
        <begin position="19"/>
        <end position="214"/>
    </location>
</feature>
<keyword evidence="3" id="KW-1185">Reference proteome</keyword>
<organism evidence="2 3">
    <name type="scientific">Achlya hypogyna</name>
    <name type="common">Oomycete</name>
    <name type="synonym">Protoachlya hypogyna</name>
    <dbReference type="NCBI Taxonomy" id="1202772"/>
    <lineage>
        <taxon>Eukaryota</taxon>
        <taxon>Sar</taxon>
        <taxon>Stramenopiles</taxon>
        <taxon>Oomycota</taxon>
        <taxon>Saprolegniomycetes</taxon>
        <taxon>Saprolegniales</taxon>
        <taxon>Achlyaceae</taxon>
        <taxon>Achlya</taxon>
    </lineage>
</organism>
<reference evidence="2 3" key="1">
    <citation type="journal article" date="2014" name="Genome Biol. Evol.">
        <title>The secreted proteins of Achlya hypogyna and Thraustotheca clavata identify the ancestral oomycete secretome and reveal gene acquisitions by horizontal gene transfer.</title>
        <authorList>
            <person name="Misner I."/>
            <person name="Blouin N."/>
            <person name="Leonard G."/>
            <person name="Richards T.A."/>
            <person name="Lane C.E."/>
        </authorList>
    </citation>
    <scope>NUCLEOTIDE SEQUENCE [LARGE SCALE GENOMIC DNA]</scope>
    <source>
        <strain evidence="2 3">ATCC 48635</strain>
    </source>
</reference>
<evidence type="ECO:0000313" key="2">
    <source>
        <dbReference type="EMBL" id="OQR92647.1"/>
    </source>
</evidence>
<feature type="signal peptide" evidence="1">
    <location>
        <begin position="1"/>
        <end position="18"/>
    </location>
</feature>
<dbReference type="EMBL" id="JNBR01000450">
    <property type="protein sequence ID" value="OQR92647.1"/>
    <property type="molecule type" value="Genomic_DNA"/>
</dbReference>
<dbReference type="Proteomes" id="UP000243579">
    <property type="component" value="Unassembled WGS sequence"/>
</dbReference>
<evidence type="ECO:0000256" key="1">
    <source>
        <dbReference type="SAM" id="SignalP"/>
    </source>
</evidence>
<dbReference type="AlphaFoldDB" id="A0A1V9Z409"/>
<sequence>MQWLTLISLSLLAAFAVAADTPVPTTPDVSSCKRQFLSPCKKDLDCGTLNGYNLTCIVSGTNRQCGCKGGVSKTSECIRTTPDGSVPQFGLCTDSSQCSSGMGFTDYILEVDEKPAPRCAEALHCIQEINDTPGVVLTKQCLTCGSCRAQYLQGKRFDCASICPATPEPPATTPAPTAATRAPKTAAPTTVAPTSAATTLAIGGAVVIAVLALV</sequence>
<proteinExistence type="predicted"/>
<evidence type="ECO:0008006" key="4">
    <source>
        <dbReference type="Google" id="ProtNLM"/>
    </source>
</evidence>
<protein>
    <recommendedName>
        <fullName evidence="4">Secreted protein</fullName>
    </recommendedName>
</protein>
<keyword evidence="1" id="KW-0732">Signal</keyword>
<name>A0A1V9Z409_ACHHY</name>
<comment type="caution">
    <text evidence="2">The sequence shown here is derived from an EMBL/GenBank/DDBJ whole genome shotgun (WGS) entry which is preliminary data.</text>
</comment>
<gene>
    <name evidence="2" type="ORF">ACHHYP_03376</name>
</gene>
<evidence type="ECO:0000313" key="3">
    <source>
        <dbReference type="Proteomes" id="UP000243579"/>
    </source>
</evidence>
<dbReference type="OrthoDB" id="156944at2759"/>